<dbReference type="InterPro" id="IPR050390">
    <property type="entry name" value="C5-Methyltransferase"/>
</dbReference>
<evidence type="ECO:0000256" key="3">
    <source>
        <dbReference type="ARBA" id="ARBA00022679"/>
    </source>
</evidence>
<dbReference type="PANTHER" id="PTHR10629">
    <property type="entry name" value="CYTOSINE-SPECIFIC METHYLTRANSFERASE"/>
    <property type="match status" value="1"/>
</dbReference>
<comment type="caution">
    <text evidence="8">The sequence shown here is derived from an EMBL/GenBank/DDBJ whole genome shotgun (WGS) entry which is preliminary data.</text>
</comment>
<evidence type="ECO:0000256" key="7">
    <source>
        <dbReference type="PROSITE-ProRule" id="PRU01016"/>
    </source>
</evidence>
<accession>A0A3E4VZH4</accession>
<dbReference type="GO" id="GO:0044027">
    <property type="term" value="P:negative regulation of gene expression via chromosomal CpG island methylation"/>
    <property type="evidence" value="ECO:0007669"/>
    <property type="project" value="TreeGrafter"/>
</dbReference>
<dbReference type="EC" id="2.1.1.37" evidence="1"/>
<organism evidence="8 9">
    <name type="scientific">Phocaeicola vulgatus</name>
    <name type="common">Bacteroides vulgatus</name>
    <dbReference type="NCBI Taxonomy" id="821"/>
    <lineage>
        <taxon>Bacteria</taxon>
        <taxon>Pseudomonadati</taxon>
        <taxon>Bacteroidota</taxon>
        <taxon>Bacteroidia</taxon>
        <taxon>Bacteroidales</taxon>
        <taxon>Bacteroidaceae</taxon>
        <taxon>Phocaeicola</taxon>
    </lineage>
</organism>
<dbReference type="GO" id="GO:0032259">
    <property type="term" value="P:methylation"/>
    <property type="evidence" value="ECO:0007669"/>
    <property type="project" value="UniProtKB-KW"/>
</dbReference>
<dbReference type="SUPFAM" id="SSF53335">
    <property type="entry name" value="S-adenosyl-L-methionine-dependent methyltransferases"/>
    <property type="match status" value="1"/>
</dbReference>
<proteinExistence type="inferred from homology"/>
<evidence type="ECO:0000256" key="2">
    <source>
        <dbReference type="ARBA" id="ARBA00022603"/>
    </source>
</evidence>
<dbReference type="GO" id="GO:0009307">
    <property type="term" value="P:DNA restriction-modification system"/>
    <property type="evidence" value="ECO:0007669"/>
    <property type="project" value="UniProtKB-KW"/>
</dbReference>
<evidence type="ECO:0000256" key="5">
    <source>
        <dbReference type="ARBA" id="ARBA00022747"/>
    </source>
</evidence>
<keyword evidence="4 7" id="KW-0949">S-adenosyl-L-methionine</keyword>
<reference evidence="8 9" key="1">
    <citation type="submission" date="2018-08" db="EMBL/GenBank/DDBJ databases">
        <title>A genome reference for cultivated species of the human gut microbiota.</title>
        <authorList>
            <person name="Zou Y."/>
            <person name="Xue W."/>
            <person name="Luo G."/>
        </authorList>
    </citation>
    <scope>NUCLEOTIDE SEQUENCE [LARGE SCALE GENOMIC DNA]</scope>
    <source>
        <strain evidence="8 9">OM08-13BH</strain>
    </source>
</reference>
<evidence type="ECO:0000256" key="4">
    <source>
        <dbReference type="ARBA" id="ARBA00022691"/>
    </source>
</evidence>
<keyword evidence="2 7" id="KW-0489">Methyltransferase</keyword>
<dbReference type="EMBL" id="QSTG01000105">
    <property type="protein sequence ID" value="RGM35349.1"/>
    <property type="molecule type" value="Genomic_DNA"/>
</dbReference>
<sequence length="193" mass="22093">MKYRFIDLFAGAGGLSEGFIRAGYEPIAHIEMDHYACDSLKTRAAFHYLKENGKLEIYEEYLKNKKEKTDGSWLWNQVPKSVIDSVIQEAIGKETLPSLFERVDKLCNGKPVDMIIGGPPCQAYSVAGRARLGKKIEEDPRNDLYKFYVEFLKRYKPKMFVFENVLGIFTAKGGEPFRDLMGQRIFLVGKLSF</sequence>
<dbReference type="GO" id="GO:0003677">
    <property type="term" value="F:DNA binding"/>
    <property type="evidence" value="ECO:0007669"/>
    <property type="project" value="TreeGrafter"/>
</dbReference>
<dbReference type="InterPro" id="IPR018117">
    <property type="entry name" value="C5_DNA_meth_AS"/>
</dbReference>
<dbReference type="PANTHER" id="PTHR10629:SF52">
    <property type="entry name" value="DNA (CYTOSINE-5)-METHYLTRANSFERASE 1"/>
    <property type="match status" value="1"/>
</dbReference>
<evidence type="ECO:0000313" key="8">
    <source>
        <dbReference type="EMBL" id="RGM35349.1"/>
    </source>
</evidence>
<comment type="similarity">
    <text evidence="7">Belongs to the class I-like SAM-binding methyltransferase superfamily. C5-methyltransferase family.</text>
</comment>
<keyword evidence="3 7" id="KW-0808">Transferase</keyword>
<keyword evidence="5" id="KW-0680">Restriction system</keyword>
<dbReference type="PRINTS" id="PR00105">
    <property type="entry name" value="C5METTRFRASE"/>
</dbReference>
<dbReference type="InterPro" id="IPR001525">
    <property type="entry name" value="C5_MeTfrase"/>
</dbReference>
<feature type="non-terminal residue" evidence="8">
    <location>
        <position position="193"/>
    </location>
</feature>
<feature type="active site" evidence="7">
    <location>
        <position position="121"/>
    </location>
</feature>
<dbReference type="Gene3D" id="3.40.50.150">
    <property type="entry name" value="Vaccinia Virus protein VP39"/>
    <property type="match status" value="1"/>
</dbReference>
<gene>
    <name evidence="8" type="ORF">DXC16_24555</name>
</gene>
<evidence type="ECO:0000256" key="6">
    <source>
        <dbReference type="ARBA" id="ARBA00047422"/>
    </source>
</evidence>
<dbReference type="Pfam" id="PF00145">
    <property type="entry name" value="DNA_methylase"/>
    <property type="match status" value="2"/>
</dbReference>
<evidence type="ECO:0000256" key="1">
    <source>
        <dbReference type="ARBA" id="ARBA00011975"/>
    </source>
</evidence>
<dbReference type="RefSeq" id="WP_147336932.1">
    <property type="nucleotide sequence ID" value="NZ_QSTG01000105.1"/>
</dbReference>
<dbReference type="AlphaFoldDB" id="A0A3E4VZH4"/>
<comment type="catalytic activity">
    <reaction evidence="6">
        <text>a 2'-deoxycytidine in DNA + S-adenosyl-L-methionine = a 5-methyl-2'-deoxycytidine in DNA + S-adenosyl-L-homocysteine + H(+)</text>
        <dbReference type="Rhea" id="RHEA:13681"/>
        <dbReference type="Rhea" id="RHEA-COMP:11369"/>
        <dbReference type="Rhea" id="RHEA-COMP:11370"/>
        <dbReference type="ChEBI" id="CHEBI:15378"/>
        <dbReference type="ChEBI" id="CHEBI:57856"/>
        <dbReference type="ChEBI" id="CHEBI:59789"/>
        <dbReference type="ChEBI" id="CHEBI:85452"/>
        <dbReference type="ChEBI" id="CHEBI:85454"/>
        <dbReference type="EC" id="2.1.1.37"/>
    </reaction>
</comment>
<dbReference type="InterPro" id="IPR029063">
    <property type="entry name" value="SAM-dependent_MTases_sf"/>
</dbReference>
<protein>
    <recommendedName>
        <fullName evidence="1">DNA (cytosine-5-)-methyltransferase</fullName>
        <ecNumber evidence="1">2.1.1.37</ecNumber>
    </recommendedName>
</protein>
<dbReference type="Proteomes" id="UP000261003">
    <property type="component" value="Unassembled WGS sequence"/>
</dbReference>
<dbReference type="GO" id="GO:0003886">
    <property type="term" value="F:DNA (cytosine-5-)-methyltransferase activity"/>
    <property type="evidence" value="ECO:0007669"/>
    <property type="project" value="UniProtKB-EC"/>
</dbReference>
<name>A0A3E4VZH4_PHOVU</name>
<dbReference type="PROSITE" id="PS00094">
    <property type="entry name" value="C5_MTASE_1"/>
    <property type="match status" value="1"/>
</dbReference>
<dbReference type="PROSITE" id="PS51679">
    <property type="entry name" value="SAM_MT_C5"/>
    <property type="match status" value="1"/>
</dbReference>
<evidence type="ECO:0000313" key="9">
    <source>
        <dbReference type="Proteomes" id="UP000261003"/>
    </source>
</evidence>